<feature type="compositionally biased region" description="Polar residues" evidence="4">
    <location>
        <begin position="415"/>
        <end position="435"/>
    </location>
</feature>
<evidence type="ECO:0000256" key="3">
    <source>
        <dbReference type="PROSITE-ProRule" id="PRU00708"/>
    </source>
</evidence>
<evidence type="ECO:0000256" key="2">
    <source>
        <dbReference type="ARBA" id="ARBA00022737"/>
    </source>
</evidence>
<evidence type="ECO:0000256" key="1">
    <source>
        <dbReference type="ARBA" id="ARBA00007626"/>
    </source>
</evidence>
<evidence type="ECO:0000256" key="4">
    <source>
        <dbReference type="SAM" id="MobiDB-lite"/>
    </source>
</evidence>
<dbReference type="NCBIfam" id="TIGR00756">
    <property type="entry name" value="PPR"/>
    <property type="match status" value="3"/>
</dbReference>
<reference evidence="6 7" key="1">
    <citation type="submission" date="2024-03" db="EMBL/GenBank/DDBJ databases">
        <authorList>
            <person name="Gkanogiannis A."/>
            <person name="Becerra Lopez-Lavalle L."/>
        </authorList>
    </citation>
    <scope>NUCLEOTIDE SEQUENCE [LARGE SCALE GENOMIC DNA]</scope>
</reference>
<feature type="repeat" description="PPR" evidence="3">
    <location>
        <begin position="351"/>
        <end position="385"/>
    </location>
</feature>
<feature type="transmembrane region" description="Helical" evidence="5">
    <location>
        <begin position="262"/>
        <end position="288"/>
    </location>
</feature>
<sequence length="435" mass="48538">MELSVSGNGYHRHGLLTRLPTPSSSSVAASAHAVPRFKNNHSNSIAILPKEPQFLPDSPNGKLFNSGQKRHSKSYLERQSAIAQVKDCSELAPALARYGGLLKAQDLNVILRHFGMLSRWQDLSQLFEWMQQTGKTNVSSYSSYIKFMGRGLNPLKALEVYNNIQEVSIKNNIFICNSILNCLVRNGKFDTSIKLFHQMKNDGLCPDTVTYSTFAKSVVYGSWFYTRLSFVLGSEMIGHHNIDGRCLIKAVSSIAKFIPRLALIYADVVVFAVLAQSMIFPLVVAIMLTGCIKVKHGYAKALELLKELQDNGLCMDCVSYGTLMAICASHNRLEDAESFFNQMRTEGHSPNMFHYGSLLNAYSMSGDYKKANELIEDMKLTGCIKELPKKEAQLVDDQDMAIRMALEVLEPWPNKPNSSKAPLVAQTHQPIQESN</sequence>
<dbReference type="PROSITE" id="PS51375">
    <property type="entry name" value="PPR"/>
    <property type="match status" value="3"/>
</dbReference>
<keyword evidence="5" id="KW-0812">Transmembrane</keyword>
<dbReference type="InterPro" id="IPR011990">
    <property type="entry name" value="TPR-like_helical_dom_sf"/>
</dbReference>
<gene>
    <name evidence="6" type="ORF">CITCOLO1_LOCUS14649</name>
</gene>
<dbReference type="InterPro" id="IPR002885">
    <property type="entry name" value="PPR_rpt"/>
</dbReference>
<proteinExistence type="inferred from homology"/>
<dbReference type="PANTHER" id="PTHR47447">
    <property type="entry name" value="OS03G0856100 PROTEIN"/>
    <property type="match status" value="1"/>
</dbReference>
<dbReference type="PANTHER" id="PTHR47447:SF17">
    <property type="entry name" value="OS12G0638900 PROTEIN"/>
    <property type="match status" value="1"/>
</dbReference>
<evidence type="ECO:0000256" key="5">
    <source>
        <dbReference type="SAM" id="Phobius"/>
    </source>
</evidence>
<keyword evidence="5" id="KW-0472">Membrane</keyword>
<feature type="region of interest" description="Disordered" evidence="4">
    <location>
        <begin position="413"/>
        <end position="435"/>
    </location>
</feature>
<name>A0ABP0YPQ0_9ROSI</name>
<evidence type="ECO:0000313" key="7">
    <source>
        <dbReference type="Proteomes" id="UP001642487"/>
    </source>
</evidence>
<dbReference type="Pfam" id="PF13041">
    <property type="entry name" value="PPR_2"/>
    <property type="match status" value="1"/>
</dbReference>
<evidence type="ECO:0000313" key="6">
    <source>
        <dbReference type="EMBL" id="CAK9322499.1"/>
    </source>
</evidence>
<dbReference type="EMBL" id="OZ021739">
    <property type="protein sequence ID" value="CAK9322499.1"/>
    <property type="molecule type" value="Genomic_DNA"/>
</dbReference>
<dbReference type="Proteomes" id="UP001642487">
    <property type="component" value="Chromosome 5"/>
</dbReference>
<keyword evidence="2" id="KW-0677">Repeat</keyword>
<comment type="similarity">
    <text evidence="1">Belongs to the PPR family. P subfamily.</text>
</comment>
<dbReference type="Gene3D" id="1.25.40.10">
    <property type="entry name" value="Tetratricopeptide repeat domain"/>
    <property type="match status" value="2"/>
</dbReference>
<evidence type="ECO:0008006" key="8">
    <source>
        <dbReference type="Google" id="ProtNLM"/>
    </source>
</evidence>
<keyword evidence="5" id="KW-1133">Transmembrane helix</keyword>
<protein>
    <recommendedName>
        <fullName evidence="8">Pentatricopeptide repeat-containing protein</fullName>
    </recommendedName>
</protein>
<accession>A0ABP0YPQ0</accession>
<organism evidence="6 7">
    <name type="scientific">Citrullus colocynthis</name>
    <name type="common">colocynth</name>
    <dbReference type="NCBI Taxonomy" id="252529"/>
    <lineage>
        <taxon>Eukaryota</taxon>
        <taxon>Viridiplantae</taxon>
        <taxon>Streptophyta</taxon>
        <taxon>Embryophyta</taxon>
        <taxon>Tracheophyta</taxon>
        <taxon>Spermatophyta</taxon>
        <taxon>Magnoliopsida</taxon>
        <taxon>eudicotyledons</taxon>
        <taxon>Gunneridae</taxon>
        <taxon>Pentapetalae</taxon>
        <taxon>rosids</taxon>
        <taxon>fabids</taxon>
        <taxon>Cucurbitales</taxon>
        <taxon>Cucurbitaceae</taxon>
        <taxon>Benincaseae</taxon>
        <taxon>Citrullus</taxon>
    </lineage>
</organism>
<dbReference type="Pfam" id="PF13812">
    <property type="entry name" value="PPR_3"/>
    <property type="match status" value="1"/>
</dbReference>
<feature type="repeat" description="PPR" evidence="3">
    <location>
        <begin position="316"/>
        <end position="350"/>
    </location>
</feature>
<keyword evidence="7" id="KW-1185">Reference proteome</keyword>
<feature type="repeat" description="PPR" evidence="3">
    <location>
        <begin position="172"/>
        <end position="206"/>
    </location>
</feature>